<name>A0ABT0LCC6_9GAMM</name>
<evidence type="ECO:0000256" key="1">
    <source>
        <dbReference type="ARBA" id="ARBA00023015"/>
    </source>
</evidence>
<feature type="domain" description="HTH araC/xylS-type" evidence="4">
    <location>
        <begin position="247"/>
        <end position="345"/>
    </location>
</feature>
<protein>
    <submittedName>
        <fullName evidence="5">AraC family transcriptional regulator</fullName>
    </submittedName>
</protein>
<dbReference type="PANTHER" id="PTHR47894:SF1">
    <property type="entry name" value="HTH-TYPE TRANSCRIPTIONAL REGULATOR VQSM"/>
    <property type="match status" value="1"/>
</dbReference>
<keyword evidence="6" id="KW-1185">Reference proteome</keyword>
<dbReference type="InterPro" id="IPR032687">
    <property type="entry name" value="AraC-type_N"/>
</dbReference>
<keyword evidence="1" id="KW-0805">Transcription regulation</keyword>
<dbReference type="PROSITE" id="PS01124">
    <property type="entry name" value="HTH_ARAC_FAMILY_2"/>
    <property type="match status" value="1"/>
</dbReference>
<dbReference type="EMBL" id="JAKIKS010000046">
    <property type="protein sequence ID" value="MCL1125357.1"/>
    <property type="molecule type" value="Genomic_DNA"/>
</dbReference>
<dbReference type="InterPro" id="IPR020449">
    <property type="entry name" value="Tscrpt_reg_AraC-type_HTH"/>
</dbReference>
<evidence type="ECO:0000259" key="4">
    <source>
        <dbReference type="PROSITE" id="PS01124"/>
    </source>
</evidence>
<evidence type="ECO:0000313" key="5">
    <source>
        <dbReference type="EMBL" id="MCL1125357.1"/>
    </source>
</evidence>
<dbReference type="SMART" id="SM00342">
    <property type="entry name" value="HTH_ARAC"/>
    <property type="match status" value="1"/>
</dbReference>
<dbReference type="PRINTS" id="PR00032">
    <property type="entry name" value="HTHARAC"/>
</dbReference>
<keyword evidence="2" id="KW-0238">DNA-binding</keyword>
<dbReference type="InterPro" id="IPR018060">
    <property type="entry name" value="HTH_AraC"/>
</dbReference>
<dbReference type="Pfam" id="PF12625">
    <property type="entry name" value="Arabinose_bd"/>
    <property type="match status" value="1"/>
</dbReference>
<sequence length="349" mass="40001">MSEIKIGLGDISVNFLQQMVFTVTQLGFDLSPILDKYNVYIESLAAHNGRIAIPKYMRIGFDAIKLTQHTDLGLKMGLCSGFHYYGMLGFASMAAKNLADMASLFAEYEILLSHNIHGQSHFNVSTATLSFYSIAPYNQYNFFVVDSVLASWYCLFKSRFRYLFAEGELCQFVKTIHIEYPKPINYAVYEQFFRCPVLFGSSFNGFVFKKKYLTLPLRDACDASFLLAKALCDTEKCRLVGNQSWQVKVADTISQHLVGRMPSIDEVATLLGITPWTLRRRLYQESTNYQTLMDITRRDVALSYVRETTLAFSEIAYLLGFSTPAAFYKAFKRWMGVTPKHYRKNYINH</sequence>
<dbReference type="SUPFAM" id="SSF46689">
    <property type="entry name" value="Homeodomain-like"/>
    <property type="match status" value="1"/>
</dbReference>
<dbReference type="RefSeq" id="WP_248940672.1">
    <property type="nucleotide sequence ID" value="NZ_JAKIKS010000046.1"/>
</dbReference>
<comment type="caution">
    <text evidence="5">The sequence shown here is derived from an EMBL/GenBank/DDBJ whole genome shotgun (WGS) entry which is preliminary data.</text>
</comment>
<reference evidence="5 6" key="1">
    <citation type="submission" date="2022-01" db="EMBL/GenBank/DDBJ databases">
        <title>Whole genome-based taxonomy of the Shewanellaceae.</title>
        <authorList>
            <person name="Martin-Rodriguez A.J."/>
        </authorList>
    </citation>
    <scope>NUCLEOTIDE SEQUENCE [LARGE SCALE GENOMIC DNA]</scope>
    <source>
        <strain evidence="5 6">DSM 17177</strain>
    </source>
</reference>
<dbReference type="PANTHER" id="PTHR47894">
    <property type="entry name" value="HTH-TYPE TRANSCRIPTIONAL REGULATOR GADX"/>
    <property type="match status" value="1"/>
</dbReference>
<gene>
    <name evidence="5" type="ORF">L2764_12925</name>
</gene>
<accession>A0ABT0LCC6</accession>
<keyword evidence="3" id="KW-0804">Transcription</keyword>
<evidence type="ECO:0000256" key="3">
    <source>
        <dbReference type="ARBA" id="ARBA00023163"/>
    </source>
</evidence>
<dbReference type="Pfam" id="PF12833">
    <property type="entry name" value="HTH_18"/>
    <property type="match status" value="1"/>
</dbReference>
<dbReference type="Proteomes" id="UP001203423">
    <property type="component" value="Unassembled WGS sequence"/>
</dbReference>
<dbReference type="InterPro" id="IPR009057">
    <property type="entry name" value="Homeodomain-like_sf"/>
</dbReference>
<evidence type="ECO:0000313" key="6">
    <source>
        <dbReference type="Proteomes" id="UP001203423"/>
    </source>
</evidence>
<evidence type="ECO:0000256" key="2">
    <source>
        <dbReference type="ARBA" id="ARBA00023125"/>
    </source>
</evidence>
<proteinExistence type="predicted"/>
<organism evidence="5 6">
    <name type="scientific">Shewanella surugensis</name>
    <dbReference type="NCBI Taxonomy" id="212020"/>
    <lineage>
        <taxon>Bacteria</taxon>
        <taxon>Pseudomonadati</taxon>
        <taxon>Pseudomonadota</taxon>
        <taxon>Gammaproteobacteria</taxon>
        <taxon>Alteromonadales</taxon>
        <taxon>Shewanellaceae</taxon>
        <taxon>Shewanella</taxon>
    </lineage>
</organism>
<dbReference type="Gene3D" id="1.10.10.60">
    <property type="entry name" value="Homeodomain-like"/>
    <property type="match status" value="1"/>
</dbReference>